<dbReference type="GO" id="GO:0016887">
    <property type="term" value="F:ATP hydrolysis activity"/>
    <property type="evidence" value="ECO:0007669"/>
    <property type="project" value="InterPro"/>
</dbReference>
<dbReference type="InterPro" id="IPR003439">
    <property type="entry name" value="ABC_transporter-like_ATP-bd"/>
</dbReference>
<dbReference type="GO" id="GO:0042626">
    <property type="term" value="F:ATPase-coupled transmembrane transporter activity"/>
    <property type="evidence" value="ECO:0007669"/>
    <property type="project" value="TreeGrafter"/>
</dbReference>
<dbReference type="Pfam" id="PF00005">
    <property type="entry name" value="ABC_tran"/>
    <property type="match status" value="1"/>
</dbReference>
<reference evidence="4" key="1">
    <citation type="submission" date="2021-02" db="EMBL/GenBank/DDBJ databases">
        <authorList>
            <person name="Dougan E. K."/>
            <person name="Rhodes N."/>
            <person name="Thang M."/>
            <person name="Chan C."/>
        </authorList>
    </citation>
    <scope>NUCLEOTIDE SEQUENCE</scope>
</reference>
<comment type="caution">
    <text evidence="4">The sequence shown here is derived from an EMBL/GenBank/DDBJ whole genome shotgun (WGS) entry which is preliminary data.</text>
</comment>
<evidence type="ECO:0000259" key="3">
    <source>
        <dbReference type="PROSITE" id="PS50893"/>
    </source>
</evidence>
<dbReference type="Gene3D" id="3.40.50.300">
    <property type="entry name" value="P-loop containing nucleotide triphosphate hydrolases"/>
    <property type="match status" value="1"/>
</dbReference>
<evidence type="ECO:0000313" key="5">
    <source>
        <dbReference type="Proteomes" id="UP000649617"/>
    </source>
</evidence>
<keyword evidence="2" id="KW-0067">ATP-binding</keyword>
<evidence type="ECO:0000256" key="1">
    <source>
        <dbReference type="ARBA" id="ARBA00022741"/>
    </source>
</evidence>
<dbReference type="AlphaFoldDB" id="A0A812VAI6"/>
<dbReference type="GO" id="GO:0016020">
    <property type="term" value="C:membrane"/>
    <property type="evidence" value="ECO:0007669"/>
    <property type="project" value="TreeGrafter"/>
</dbReference>
<proteinExistence type="predicted"/>
<dbReference type="SUPFAM" id="SSF52540">
    <property type="entry name" value="P-loop containing nucleoside triphosphate hydrolases"/>
    <property type="match status" value="1"/>
</dbReference>
<dbReference type="PROSITE" id="PS50893">
    <property type="entry name" value="ABC_TRANSPORTER_2"/>
    <property type="match status" value="1"/>
</dbReference>
<organism evidence="4 5">
    <name type="scientific">Symbiodinium pilosum</name>
    <name type="common">Dinoflagellate</name>
    <dbReference type="NCBI Taxonomy" id="2952"/>
    <lineage>
        <taxon>Eukaryota</taxon>
        <taxon>Sar</taxon>
        <taxon>Alveolata</taxon>
        <taxon>Dinophyceae</taxon>
        <taxon>Suessiales</taxon>
        <taxon>Symbiodiniaceae</taxon>
        <taxon>Symbiodinium</taxon>
    </lineage>
</organism>
<gene>
    <name evidence="4" type="primary">ABCC5</name>
    <name evidence="4" type="ORF">SPIL2461_LOCUS16509</name>
</gene>
<keyword evidence="1" id="KW-0547">Nucleotide-binding</keyword>
<name>A0A812VAI6_SYMPI</name>
<dbReference type="InterPro" id="IPR017871">
    <property type="entry name" value="ABC_transporter-like_CS"/>
</dbReference>
<feature type="domain" description="ABC transporter" evidence="3">
    <location>
        <begin position="11"/>
        <end position="224"/>
    </location>
</feature>
<protein>
    <submittedName>
        <fullName evidence="4">ABCC5 protein</fullName>
    </submittedName>
</protein>
<dbReference type="InterPro" id="IPR050173">
    <property type="entry name" value="ABC_transporter_C-like"/>
</dbReference>
<evidence type="ECO:0000313" key="4">
    <source>
        <dbReference type="EMBL" id="CAE7629987.1"/>
    </source>
</evidence>
<dbReference type="Proteomes" id="UP000649617">
    <property type="component" value="Unassembled WGS sequence"/>
</dbReference>
<dbReference type="InterPro" id="IPR027417">
    <property type="entry name" value="P-loop_NTPase"/>
</dbReference>
<dbReference type="OrthoDB" id="442846at2759"/>
<accession>A0A812VAI6</accession>
<dbReference type="EMBL" id="CAJNIZ010042633">
    <property type="protein sequence ID" value="CAE7629987.1"/>
    <property type="molecule type" value="Genomic_DNA"/>
</dbReference>
<keyword evidence="5" id="KW-1185">Reference proteome</keyword>
<dbReference type="PROSITE" id="PS00211">
    <property type="entry name" value="ABC_TRANSPORTER_1"/>
    <property type="match status" value="1"/>
</dbReference>
<dbReference type="GO" id="GO:0005524">
    <property type="term" value="F:ATP binding"/>
    <property type="evidence" value="ECO:0007669"/>
    <property type="project" value="UniProtKB-KW"/>
</dbReference>
<evidence type="ECO:0000256" key="2">
    <source>
        <dbReference type="ARBA" id="ARBA00022840"/>
    </source>
</evidence>
<sequence>MQQGGGPIFPLYGEGRLHARAAQKSFLCLANDCILGPRLRVVELEAGRICIDDVDISTVPLQVLRSAVSLIPQEPVLWSGTIAENLDPTGCLPENRLRDALAKIHLDAKLDSLGGLAARVERSGGNFSLGQRQLLCIARCIARSSRVVLVDEATSCVDGETDALIQEALRTQFHRCTMLVVAHRLQTIMDADMIAVLDAGCVVETGHPSALLADPSSRFAQMASRVPVEAGGLQTGKATALSL</sequence>
<dbReference type="PANTHER" id="PTHR24223">
    <property type="entry name" value="ATP-BINDING CASSETTE SUB-FAMILY C"/>
    <property type="match status" value="1"/>
</dbReference>